<dbReference type="EMBL" id="QHJG01000011">
    <property type="protein sequence ID" value="PWY56148.1"/>
    <property type="molecule type" value="Genomic_DNA"/>
</dbReference>
<dbReference type="Proteomes" id="UP000247152">
    <property type="component" value="Unassembled WGS sequence"/>
</dbReference>
<evidence type="ECO:0000313" key="2">
    <source>
        <dbReference type="Proteomes" id="UP000247152"/>
    </source>
</evidence>
<proteinExistence type="predicted"/>
<organism evidence="1 2">
    <name type="scientific">Legionella qingyii</name>
    <dbReference type="NCBI Taxonomy" id="2184757"/>
    <lineage>
        <taxon>Bacteria</taxon>
        <taxon>Pseudomonadati</taxon>
        <taxon>Pseudomonadota</taxon>
        <taxon>Gammaproteobacteria</taxon>
        <taxon>Legionellales</taxon>
        <taxon>Legionellaceae</taxon>
        <taxon>Legionella</taxon>
    </lineage>
</organism>
<comment type="caution">
    <text evidence="1">The sequence shown here is derived from an EMBL/GenBank/DDBJ whole genome shotgun (WGS) entry which is preliminary data.</text>
</comment>
<dbReference type="AlphaFoldDB" id="A0A317U4F0"/>
<reference evidence="1 2" key="1">
    <citation type="submission" date="2018-05" db="EMBL/GenBank/DDBJ databases">
        <title>Legionella qingyii sp.nov., whole genome shotgun sequence.</title>
        <authorList>
            <person name="Wu H."/>
            <person name="Zhu Q."/>
            <person name="Hu C."/>
        </authorList>
    </citation>
    <scope>NUCLEOTIDE SEQUENCE [LARGE SCALE GENOMIC DNA]</scope>
    <source>
        <strain evidence="1 2">HEB18</strain>
    </source>
</reference>
<protein>
    <submittedName>
        <fullName evidence="1">Uncharacterized protein</fullName>
    </submittedName>
</protein>
<sequence length="76" mass="8281">MQTQVVTEGSYSTFSVDVVDVGVTIERRMPHVALGINRGCRLDLSKEGLEISQLIGLEKTEEGIRSNSEQVSKDGS</sequence>
<gene>
    <name evidence="1" type="ORF">DGG96_08370</name>
</gene>
<evidence type="ECO:0000313" key="1">
    <source>
        <dbReference type="EMBL" id="PWY56148.1"/>
    </source>
</evidence>
<name>A0A317U4F0_9GAMM</name>
<accession>A0A317U4F0</accession>